<dbReference type="NCBIfam" id="TIGR01214">
    <property type="entry name" value="rmlD"/>
    <property type="match status" value="1"/>
</dbReference>
<accession>A0A4R2KHW0</accession>
<dbReference type="AlphaFoldDB" id="A0A4R2KHW0"/>
<dbReference type="GO" id="GO:0009243">
    <property type="term" value="P:O antigen biosynthetic process"/>
    <property type="evidence" value="ECO:0007669"/>
    <property type="project" value="UniProtKB-UniPathway"/>
</dbReference>
<evidence type="ECO:0000256" key="3">
    <source>
        <dbReference type="ARBA" id="ARBA00012929"/>
    </source>
</evidence>
<evidence type="ECO:0000313" key="9">
    <source>
        <dbReference type="Proteomes" id="UP000294980"/>
    </source>
</evidence>
<dbReference type="UniPathway" id="UPA00281"/>
<comment type="similarity">
    <text evidence="2 6">Belongs to the dTDP-4-dehydrorhamnose reductase family.</text>
</comment>
<evidence type="ECO:0000256" key="5">
    <source>
        <dbReference type="ARBA" id="ARBA00048200"/>
    </source>
</evidence>
<keyword evidence="6" id="KW-0560">Oxidoreductase</keyword>
<comment type="catalytic activity">
    <reaction evidence="5 6">
        <text>dTDP-beta-L-rhamnose + NADP(+) = dTDP-4-dehydro-beta-L-rhamnose + NADPH + H(+)</text>
        <dbReference type="Rhea" id="RHEA:21796"/>
        <dbReference type="ChEBI" id="CHEBI:15378"/>
        <dbReference type="ChEBI" id="CHEBI:57510"/>
        <dbReference type="ChEBI" id="CHEBI:57783"/>
        <dbReference type="ChEBI" id="CHEBI:58349"/>
        <dbReference type="ChEBI" id="CHEBI:62830"/>
        <dbReference type="EC" id="1.1.1.133"/>
    </reaction>
</comment>
<dbReference type="EC" id="1.1.1.133" evidence="3 6"/>
<dbReference type="Gene3D" id="3.90.25.10">
    <property type="entry name" value="UDP-galactose 4-epimerase, domain 1"/>
    <property type="match status" value="1"/>
</dbReference>
<dbReference type="Pfam" id="PF04321">
    <property type="entry name" value="RmlD_sub_bind"/>
    <property type="match status" value="1"/>
</dbReference>
<dbReference type="CDD" id="cd05254">
    <property type="entry name" value="dTDP_HR_like_SDR_e"/>
    <property type="match status" value="1"/>
</dbReference>
<evidence type="ECO:0000313" key="8">
    <source>
        <dbReference type="EMBL" id="TCO73203.1"/>
    </source>
</evidence>
<dbReference type="SUPFAM" id="SSF51735">
    <property type="entry name" value="NAD(P)-binding Rossmann-fold domains"/>
    <property type="match status" value="1"/>
</dbReference>
<feature type="domain" description="RmlD-like substrate binding" evidence="7">
    <location>
        <begin position="3"/>
        <end position="287"/>
    </location>
</feature>
<comment type="pathway">
    <text evidence="1 6">Carbohydrate biosynthesis; dTDP-L-rhamnose biosynthesis.</text>
</comment>
<comment type="caution">
    <text evidence="8">The sequence shown here is derived from an EMBL/GenBank/DDBJ whole genome shotgun (WGS) entry which is preliminary data.</text>
</comment>
<protein>
    <recommendedName>
        <fullName evidence="4 6">dTDP-4-dehydrorhamnose reductase</fullName>
        <ecNumber evidence="3 6">1.1.1.133</ecNumber>
    </recommendedName>
</protein>
<dbReference type="Gene3D" id="3.40.50.720">
    <property type="entry name" value="NAD(P)-binding Rossmann-like Domain"/>
    <property type="match status" value="1"/>
</dbReference>
<proteinExistence type="inferred from homology"/>
<evidence type="ECO:0000256" key="4">
    <source>
        <dbReference type="ARBA" id="ARBA00017099"/>
    </source>
</evidence>
<dbReference type="PANTHER" id="PTHR10491:SF4">
    <property type="entry name" value="METHIONINE ADENOSYLTRANSFERASE 2 SUBUNIT BETA"/>
    <property type="match status" value="1"/>
</dbReference>
<reference evidence="8 9" key="1">
    <citation type="submission" date="2019-03" db="EMBL/GenBank/DDBJ databases">
        <title>Genomic Encyclopedia of Type Strains, Phase IV (KMG-IV): sequencing the most valuable type-strain genomes for metagenomic binning, comparative biology and taxonomic classification.</title>
        <authorList>
            <person name="Goeker M."/>
        </authorList>
    </citation>
    <scope>NUCLEOTIDE SEQUENCE [LARGE SCALE GENOMIC DNA]</scope>
    <source>
        <strain evidence="8 9">DSM 23344</strain>
    </source>
</reference>
<dbReference type="Proteomes" id="UP000294980">
    <property type="component" value="Unassembled WGS sequence"/>
</dbReference>
<dbReference type="EMBL" id="SLWX01000016">
    <property type="protein sequence ID" value="TCO73203.1"/>
    <property type="molecule type" value="Genomic_DNA"/>
</dbReference>
<comment type="cofactor">
    <cofactor evidence="6">
        <name>Mg(2+)</name>
        <dbReference type="ChEBI" id="CHEBI:18420"/>
    </cofactor>
    <text evidence="6">Binds 1 Mg(2+) ion per monomer.</text>
</comment>
<gene>
    <name evidence="8" type="ORF">EV688_11639</name>
</gene>
<dbReference type="InterPro" id="IPR005913">
    <property type="entry name" value="dTDP_dehydrorham_reduct"/>
</dbReference>
<evidence type="ECO:0000256" key="2">
    <source>
        <dbReference type="ARBA" id="ARBA00010944"/>
    </source>
</evidence>
<dbReference type="GO" id="GO:0019305">
    <property type="term" value="P:dTDP-rhamnose biosynthetic process"/>
    <property type="evidence" value="ECO:0007669"/>
    <property type="project" value="UniProtKB-UniPathway"/>
</dbReference>
<evidence type="ECO:0000259" key="7">
    <source>
        <dbReference type="Pfam" id="PF04321"/>
    </source>
</evidence>
<keyword evidence="9" id="KW-1185">Reference proteome</keyword>
<sequence length="299" mass="32512">MLRVLVTGAHGQLGRELGFSVPQGVECVALERDALDITDAASIADALSRVRPAALINAAAYTAVDRAETDREAAHAVNDVAVGLLATACRERDIRMLHVSTDFVFDGASGRPYQPTDTTGPLGVYGASKLAGETRLRSGDAGGLVLRTGWVYSRHGGNFVLTMLRLMADKSELGVVADQVGTPTWARGLATTLWAFAENPDLCGIYHWSDAGVCSWYDFAVAIAEEACALGLLQRAPYILPIATTDYPTAARRPACSVLDKRDTWRDLSLQPLHWRAQLRRMLQDLKNRNPEDSSHDRH</sequence>
<evidence type="ECO:0000256" key="1">
    <source>
        <dbReference type="ARBA" id="ARBA00004781"/>
    </source>
</evidence>
<dbReference type="GO" id="GO:0008831">
    <property type="term" value="F:dTDP-4-dehydrorhamnose reductase activity"/>
    <property type="evidence" value="ECO:0007669"/>
    <property type="project" value="UniProtKB-EC"/>
</dbReference>
<dbReference type="RefSeq" id="WP_338065956.1">
    <property type="nucleotide sequence ID" value="NZ_QQSW01000020.1"/>
</dbReference>
<dbReference type="PANTHER" id="PTHR10491">
    <property type="entry name" value="DTDP-4-DEHYDRORHAMNOSE REDUCTASE"/>
    <property type="match status" value="1"/>
</dbReference>
<keyword evidence="6" id="KW-0521">NADP</keyword>
<dbReference type="InterPro" id="IPR029903">
    <property type="entry name" value="RmlD-like-bd"/>
</dbReference>
<dbReference type="InterPro" id="IPR036291">
    <property type="entry name" value="NAD(P)-bd_dom_sf"/>
</dbReference>
<organism evidence="8 9">
    <name type="scientific">Chromatocurvus halotolerans</name>
    <dbReference type="NCBI Taxonomy" id="1132028"/>
    <lineage>
        <taxon>Bacteria</taxon>
        <taxon>Pseudomonadati</taxon>
        <taxon>Pseudomonadota</taxon>
        <taxon>Gammaproteobacteria</taxon>
        <taxon>Cellvibrionales</taxon>
        <taxon>Halieaceae</taxon>
        <taxon>Chromatocurvus</taxon>
    </lineage>
</organism>
<evidence type="ECO:0000256" key="6">
    <source>
        <dbReference type="RuleBase" id="RU364082"/>
    </source>
</evidence>
<comment type="function">
    <text evidence="6">Catalyzes the reduction of dTDP-6-deoxy-L-lyxo-4-hexulose to yield dTDP-L-rhamnose.</text>
</comment>
<dbReference type="UniPathway" id="UPA00124"/>
<name>A0A4R2KHW0_9GAMM</name>
<dbReference type="GO" id="GO:0005829">
    <property type="term" value="C:cytosol"/>
    <property type="evidence" value="ECO:0007669"/>
    <property type="project" value="TreeGrafter"/>
</dbReference>